<evidence type="ECO:0000313" key="2">
    <source>
        <dbReference type="EMBL" id="CEK77947.1"/>
    </source>
</evidence>
<feature type="non-terminal residue" evidence="2">
    <location>
        <position position="1"/>
    </location>
</feature>
<name>A0A0B7ABE2_9EUPU</name>
<proteinExistence type="predicted"/>
<sequence length="52" mass="5742">QTKADQNPTPPPNSGPGNMLHHCSLFTTDEIAEKMQVATEHLLKKSLRKAQT</sequence>
<gene>
    <name evidence="2" type="primary">ORF107520</name>
</gene>
<feature type="region of interest" description="Disordered" evidence="1">
    <location>
        <begin position="1"/>
        <end position="21"/>
    </location>
</feature>
<reference evidence="2" key="1">
    <citation type="submission" date="2014-12" db="EMBL/GenBank/DDBJ databases">
        <title>Insight into the proteome of Arion vulgaris.</title>
        <authorList>
            <person name="Aradska J."/>
            <person name="Bulat T."/>
            <person name="Smidak R."/>
            <person name="Sarate P."/>
            <person name="Gangsoo J."/>
            <person name="Sialana F."/>
            <person name="Bilban M."/>
            <person name="Lubec G."/>
        </authorList>
    </citation>
    <scope>NUCLEOTIDE SEQUENCE</scope>
    <source>
        <tissue evidence="2">Skin</tissue>
    </source>
</reference>
<organism evidence="2">
    <name type="scientific">Arion vulgaris</name>
    <dbReference type="NCBI Taxonomy" id="1028688"/>
    <lineage>
        <taxon>Eukaryota</taxon>
        <taxon>Metazoa</taxon>
        <taxon>Spiralia</taxon>
        <taxon>Lophotrochozoa</taxon>
        <taxon>Mollusca</taxon>
        <taxon>Gastropoda</taxon>
        <taxon>Heterobranchia</taxon>
        <taxon>Euthyneura</taxon>
        <taxon>Panpulmonata</taxon>
        <taxon>Eupulmonata</taxon>
        <taxon>Stylommatophora</taxon>
        <taxon>Helicina</taxon>
        <taxon>Arionoidea</taxon>
        <taxon>Arionidae</taxon>
        <taxon>Arion</taxon>
    </lineage>
</organism>
<dbReference type="EMBL" id="HACG01031082">
    <property type="protein sequence ID" value="CEK77947.1"/>
    <property type="molecule type" value="Transcribed_RNA"/>
</dbReference>
<dbReference type="AlphaFoldDB" id="A0A0B7ABE2"/>
<accession>A0A0B7ABE2</accession>
<protein>
    <submittedName>
        <fullName evidence="2">Uncharacterized protein</fullName>
    </submittedName>
</protein>
<evidence type="ECO:0000256" key="1">
    <source>
        <dbReference type="SAM" id="MobiDB-lite"/>
    </source>
</evidence>